<feature type="transmembrane region" description="Helical" evidence="1">
    <location>
        <begin position="12"/>
        <end position="34"/>
    </location>
</feature>
<proteinExistence type="predicted"/>
<comment type="caution">
    <text evidence="2">The sequence shown here is derived from an EMBL/GenBank/DDBJ whole genome shotgun (WGS) entry which is preliminary data.</text>
</comment>
<protein>
    <submittedName>
        <fullName evidence="2">Uncharacterized protein</fullName>
    </submittedName>
</protein>
<dbReference type="Proteomes" id="UP000887116">
    <property type="component" value="Unassembled WGS sequence"/>
</dbReference>
<evidence type="ECO:0000313" key="2">
    <source>
        <dbReference type="EMBL" id="GFR02733.1"/>
    </source>
</evidence>
<sequence>MSTKVSIQQLMLLGYFVVLELFGWFFIGSIQLGVQNATIRYNWHFFFQEGENADRVAEIVKGFDAVAVICNLGFVDSFQAALLNSISELLELGRFLMDERKKEKKLTLCLSNIYRTVTVKLSDPSEN</sequence>
<keyword evidence="1" id="KW-0472">Membrane</keyword>
<organism evidence="2 3">
    <name type="scientific">Trichonephila clavata</name>
    <name type="common">Joro spider</name>
    <name type="synonym">Nephila clavata</name>
    <dbReference type="NCBI Taxonomy" id="2740835"/>
    <lineage>
        <taxon>Eukaryota</taxon>
        <taxon>Metazoa</taxon>
        <taxon>Ecdysozoa</taxon>
        <taxon>Arthropoda</taxon>
        <taxon>Chelicerata</taxon>
        <taxon>Arachnida</taxon>
        <taxon>Araneae</taxon>
        <taxon>Araneomorphae</taxon>
        <taxon>Entelegynae</taxon>
        <taxon>Araneoidea</taxon>
        <taxon>Nephilidae</taxon>
        <taxon>Trichonephila</taxon>
    </lineage>
</organism>
<dbReference type="AlphaFoldDB" id="A0A8X6GFA7"/>
<keyword evidence="3" id="KW-1185">Reference proteome</keyword>
<accession>A0A8X6GFA7</accession>
<dbReference type="EMBL" id="BMAO01005633">
    <property type="protein sequence ID" value="GFR02733.1"/>
    <property type="molecule type" value="Genomic_DNA"/>
</dbReference>
<name>A0A8X6GFA7_TRICU</name>
<keyword evidence="1" id="KW-1133">Transmembrane helix</keyword>
<evidence type="ECO:0000256" key="1">
    <source>
        <dbReference type="SAM" id="Phobius"/>
    </source>
</evidence>
<keyword evidence="1" id="KW-0812">Transmembrane</keyword>
<gene>
    <name evidence="2" type="ORF">TNCT_285261</name>
</gene>
<reference evidence="2" key="1">
    <citation type="submission" date="2020-07" db="EMBL/GenBank/DDBJ databases">
        <title>Multicomponent nature underlies the extraordinary mechanical properties of spider dragline silk.</title>
        <authorList>
            <person name="Kono N."/>
            <person name="Nakamura H."/>
            <person name="Mori M."/>
            <person name="Yoshida Y."/>
            <person name="Ohtoshi R."/>
            <person name="Malay A.D."/>
            <person name="Moran D.A.P."/>
            <person name="Tomita M."/>
            <person name="Numata K."/>
            <person name="Arakawa K."/>
        </authorList>
    </citation>
    <scope>NUCLEOTIDE SEQUENCE</scope>
</reference>
<evidence type="ECO:0000313" key="3">
    <source>
        <dbReference type="Proteomes" id="UP000887116"/>
    </source>
</evidence>